<reference evidence="2 3" key="1">
    <citation type="journal article" date="2018" name="Evol. Lett.">
        <title>Horizontal gene cluster transfer increased hallucinogenic mushroom diversity.</title>
        <authorList>
            <person name="Reynolds H.T."/>
            <person name="Vijayakumar V."/>
            <person name="Gluck-Thaler E."/>
            <person name="Korotkin H.B."/>
            <person name="Matheny P.B."/>
            <person name="Slot J.C."/>
        </authorList>
    </citation>
    <scope>NUCLEOTIDE SEQUENCE [LARGE SCALE GENOMIC DNA]</scope>
    <source>
        <strain evidence="2 3">2631</strain>
    </source>
</reference>
<gene>
    <name evidence="2" type="ORF">CVT25_014333</name>
</gene>
<sequence>MAAGRLGKRIGGDFPVPVLVLVGFARGKEGTDPRPVVCVESWRSLRDQELRQRRLRPVVAVVAAGAVRFRESGVLHRGDAPACYTAHVVQLNNHPFPMDKGQRLRGTTACEIEIAVVEHRGLDQSTYWRRVSRRLSLAVGSGEGKSGIAVGALDSGLWSSSLSNDRRQESNERGNCASSYEYIA</sequence>
<evidence type="ECO:0000313" key="3">
    <source>
        <dbReference type="Proteomes" id="UP000283269"/>
    </source>
</evidence>
<proteinExistence type="predicted"/>
<name>A0A409XKY0_PSICY</name>
<dbReference type="EMBL" id="NHYD01001350">
    <property type="protein sequence ID" value="PPQ91445.1"/>
    <property type="molecule type" value="Genomic_DNA"/>
</dbReference>
<dbReference type="AlphaFoldDB" id="A0A409XKY0"/>
<feature type="region of interest" description="Disordered" evidence="1">
    <location>
        <begin position="161"/>
        <end position="184"/>
    </location>
</feature>
<evidence type="ECO:0000256" key="1">
    <source>
        <dbReference type="SAM" id="MobiDB-lite"/>
    </source>
</evidence>
<evidence type="ECO:0000313" key="2">
    <source>
        <dbReference type="EMBL" id="PPQ91445.1"/>
    </source>
</evidence>
<comment type="caution">
    <text evidence="2">The sequence shown here is derived from an EMBL/GenBank/DDBJ whole genome shotgun (WGS) entry which is preliminary data.</text>
</comment>
<protein>
    <submittedName>
        <fullName evidence="2">Uncharacterized protein</fullName>
    </submittedName>
</protein>
<keyword evidence="3" id="KW-1185">Reference proteome</keyword>
<organism evidence="2 3">
    <name type="scientific">Psilocybe cyanescens</name>
    <dbReference type="NCBI Taxonomy" id="93625"/>
    <lineage>
        <taxon>Eukaryota</taxon>
        <taxon>Fungi</taxon>
        <taxon>Dikarya</taxon>
        <taxon>Basidiomycota</taxon>
        <taxon>Agaricomycotina</taxon>
        <taxon>Agaricomycetes</taxon>
        <taxon>Agaricomycetidae</taxon>
        <taxon>Agaricales</taxon>
        <taxon>Agaricineae</taxon>
        <taxon>Strophariaceae</taxon>
        <taxon>Psilocybe</taxon>
    </lineage>
</organism>
<dbReference type="InParanoid" id="A0A409XKY0"/>
<dbReference type="Proteomes" id="UP000283269">
    <property type="component" value="Unassembled WGS sequence"/>
</dbReference>
<accession>A0A409XKY0</accession>